<dbReference type="Proteomes" id="UP000298678">
    <property type="component" value="Segment"/>
</dbReference>
<evidence type="ECO:0000313" key="2">
    <source>
        <dbReference type="Proteomes" id="UP000298678"/>
    </source>
</evidence>
<sequence>MPSYYRRRYRSSYRRRPRRYVRRWFKRRMRRFVNGSSKSTIRVKVPVSKTYTAQGVTNNGNVWPGRFHPYAQGGPTNCSALDSPLYRQYCALYDEVKCIGAKFVISIGTPIGTASIPNLQVVTAWDRRSATGDAAPSFANLLNYGTVRTATAVNNSIAKLVRSCYASDLMERAQWKDCDISQGADQYWTDNAWNAAGNNPNFFCPQMIIGLLQGNGSAPQTITFSVDAKFYFAFRNPKYGGSESAAKSIASNVMDSASGEIDDEGFAVPAARRARVMDSDQSALVNEILDILDTRRAGDSSAAAVVDMT</sequence>
<gene>
    <name evidence="1" type="primary">CAP</name>
</gene>
<reference evidence="1 2" key="1">
    <citation type="submission" date="2018-08" db="EMBL/GenBank/DDBJ databases">
        <title>The genital tract virome of dairy cows.</title>
        <authorList>
            <person name="Ling Y."/>
            <person name="Zhang W."/>
        </authorList>
    </citation>
    <scope>NUCLEOTIDE SEQUENCE [LARGE SCALE GENOMIC DNA]</scope>
    <source>
        <strain evidence="1">C042793</strain>
    </source>
</reference>
<keyword evidence="2" id="KW-1185">Reference proteome</keyword>
<proteinExistence type="predicted"/>
<accession>A0A4D6TYD6</accession>
<dbReference type="EMBL" id="MH782429">
    <property type="protein sequence ID" value="QCH00636.1"/>
    <property type="molecule type" value="Genomic_DNA"/>
</dbReference>
<name>A0A4D6TYD6_9VIRU</name>
<protein>
    <submittedName>
        <fullName evidence="1">Cap</fullName>
    </submittedName>
</protein>
<organism evidence="1 2">
    <name type="scientific">Circoviridae sp</name>
    <dbReference type="NCBI Taxonomy" id="1954248"/>
    <lineage>
        <taxon>Viruses</taxon>
        <taxon>Monodnaviria</taxon>
        <taxon>Shotokuvirae</taxon>
        <taxon>Cressdnaviricota</taxon>
        <taxon>Arfiviricetes</taxon>
        <taxon>Rohanvirales</taxon>
        <taxon>Nenyaviridae</taxon>
        <taxon>Galvornvirus</taxon>
        <taxon>Galvornvirus isengard</taxon>
    </lineage>
</organism>
<evidence type="ECO:0000313" key="1">
    <source>
        <dbReference type="EMBL" id="QCH00636.1"/>
    </source>
</evidence>